<dbReference type="EMBL" id="FRCX01000017">
    <property type="protein sequence ID" value="SHN43447.1"/>
    <property type="molecule type" value="Genomic_DNA"/>
</dbReference>
<protein>
    <submittedName>
        <fullName evidence="2">REP element-mobilizing transposase RayT</fullName>
    </submittedName>
</protein>
<organism evidence="2 3">
    <name type="scientific">Duganella sacchari</name>
    <dbReference type="NCBI Taxonomy" id="551987"/>
    <lineage>
        <taxon>Bacteria</taxon>
        <taxon>Pseudomonadati</taxon>
        <taxon>Pseudomonadota</taxon>
        <taxon>Betaproteobacteria</taxon>
        <taxon>Burkholderiales</taxon>
        <taxon>Oxalobacteraceae</taxon>
        <taxon>Telluria group</taxon>
        <taxon>Duganella</taxon>
    </lineage>
</organism>
<dbReference type="OrthoDB" id="9814067at2"/>
<dbReference type="STRING" id="551987.SAMN05192549_11711"/>
<dbReference type="PANTHER" id="PTHR34322">
    <property type="entry name" value="TRANSPOSASE, Y1_TNP DOMAIN-CONTAINING"/>
    <property type="match status" value="1"/>
</dbReference>
<reference evidence="3" key="1">
    <citation type="submission" date="2016-11" db="EMBL/GenBank/DDBJ databases">
        <authorList>
            <person name="Varghese N."/>
            <person name="Submissions S."/>
        </authorList>
    </citation>
    <scope>NUCLEOTIDE SEQUENCE [LARGE SCALE GENOMIC DNA]</scope>
    <source>
        <strain evidence="3">Sac-22</strain>
    </source>
</reference>
<dbReference type="GO" id="GO:0003677">
    <property type="term" value="F:DNA binding"/>
    <property type="evidence" value="ECO:0007669"/>
    <property type="project" value="InterPro"/>
</dbReference>
<proteinExistence type="predicted"/>
<dbReference type="GO" id="GO:0006313">
    <property type="term" value="P:DNA transposition"/>
    <property type="evidence" value="ECO:0007669"/>
    <property type="project" value="InterPro"/>
</dbReference>
<evidence type="ECO:0000259" key="1">
    <source>
        <dbReference type="SMART" id="SM01321"/>
    </source>
</evidence>
<dbReference type="RefSeq" id="WP_072789530.1">
    <property type="nucleotide sequence ID" value="NZ_FRCX01000017.1"/>
</dbReference>
<dbReference type="Gene3D" id="3.30.70.1290">
    <property type="entry name" value="Transposase IS200-like"/>
    <property type="match status" value="1"/>
</dbReference>
<dbReference type="Pfam" id="PF01797">
    <property type="entry name" value="Y1_Tnp"/>
    <property type="match status" value="1"/>
</dbReference>
<dbReference type="InterPro" id="IPR036515">
    <property type="entry name" value="Transposase_17_sf"/>
</dbReference>
<dbReference type="PANTHER" id="PTHR34322:SF2">
    <property type="entry name" value="TRANSPOSASE IS200-LIKE DOMAIN-CONTAINING PROTEIN"/>
    <property type="match status" value="1"/>
</dbReference>
<dbReference type="AlphaFoldDB" id="A0A1M7RAX7"/>
<keyword evidence="3" id="KW-1185">Reference proteome</keyword>
<dbReference type="SMART" id="SM01321">
    <property type="entry name" value="Y1_Tnp"/>
    <property type="match status" value="1"/>
</dbReference>
<dbReference type="SUPFAM" id="SSF143422">
    <property type="entry name" value="Transposase IS200-like"/>
    <property type="match status" value="1"/>
</dbReference>
<feature type="domain" description="Transposase IS200-like" evidence="1">
    <location>
        <begin position="9"/>
        <end position="123"/>
    </location>
</feature>
<dbReference type="GO" id="GO:0004803">
    <property type="term" value="F:transposase activity"/>
    <property type="evidence" value="ECO:0007669"/>
    <property type="project" value="InterPro"/>
</dbReference>
<evidence type="ECO:0000313" key="2">
    <source>
        <dbReference type="EMBL" id="SHN43447.1"/>
    </source>
</evidence>
<sequence length="279" mass="31825">MSRPLRLEFPGALYHVTARGNVKADIYLGRRDRIVWLSILEEICTRYNFVVHSFCQMSNHYHIVLETIDGNLIQGMRQLNGRYSQYFNRQHQRVGHVFQGRYKGILIQREKYLLELARYVVLNPVRAGFVQSPEQWAWSSYPYFIGQASCPAWLDVASTLATFAVRQDAAMAAYQRFVIAGIGEQSPLLKTAHQLLLGDAEFIANARAMIASPTFRAVNKSQRRALTRSLAEYAAQYHNRDEAMARAYHSTAYTMNQIAAHFGVSDKTVSRAIKKQMPG</sequence>
<dbReference type="InterPro" id="IPR002686">
    <property type="entry name" value="Transposase_17"/>
</dbReference>
<name>A0A1M7RAX7_9BURK</name>
<accession>A0A1M7RAX7</accession>
<evidence type="ECO:0000313" key="3">
    <source>
        <dbReference type="Proteomes" id="UP000184339"/>
    </source>
</evidence>
<dbReference type="Proteomes" id="UP000184339">
    <property type="component" value="Unassembled WGS sequence"/>
</dbReference>
<gene>
    <name evidence="2" type="ORF">SAMN05192549_11711</name>
</gene>